<evidence type="ECO:0000313" key="2">
    <source>
        <dbReference type="EMBL" id="KXS20199.1"/>
    </source>
</evidence>
<organism evidence="2 3">
    <name type="scientific">Gonapodya prolifera (strain JEL478)</name>
    <name type="common">Monoblepharis prolifera</name>
    <dbReference type="NCBI Taxonomy" id="1344416"/>
    <lineage>
        <taxon>Eukaryota</taxon>
        <taxon>Fungi</taxon>
        <taxon>Fungi incertae sedis</taxon>
        <taxon>Chytridiomycota</taxon>
        <taxon>Chytridiomycota incertae sedis</taxon>
        <taxon>Monoblepharidomycetes</taxon>
        <taxon>Monoblepharidales</taxon>
        <taxon>Gonapodyaceae</taxon>
        <taxon>Gonapodya</taxon>
    </lineage>
</organism>
<feature type="compositionally biased region" description="Polar residues" evidence="1">
    <location>
        <begin position="84"/>
        <end position="94"/>
    </location>
</feature>
<dbReference type="PRINTS" id="PR01217">
    <property type="entry name" value="PRICHEXTENSN"/>
</dbReference>
<dbReference type="Proteomes" id="UP000070544">
    <property type="component" value="Unassembled WGS sequence"/>
</dbReference>
<protein>
    <submittedName>
        <fullName evidence="2">Uncharacterized protein</fullName>
    </submittedName>
</protein>
<keyword evidence="3" id="KW-1185">Reference proteome</keyword>
<feature type="compositionally biased region" description="Pro residues" evidence="1">
    <location>
        <begin position="39"/>
        <end position="54"/>
    </location>
</feature>
<proteinExistence type="predicted"/>
<feature type="compositionally biased region" description="Basic and acidic residues" evidence="1">
    <location>
        <begin position="142"/>
        <end position="156"/>
    </location>
</feature>
<dbReference type="EMBL" id="KQ965736">
    <property type="protein sequence ID" value="KXS20199.1"/>
    <property type="molecule type" value="Genomic_DNA"/>
</dbReference>
<reference evidence="2 3" key="1">
    <citation type="journal article" date="2015" name="Genome Biol. Evol.">
        <title>Phylogenomic analyses indicate that early fungi evolved digesting cell walls of algal ancestors of land plants.</title>
        <authorList>
            <person name="Chang Y."/>
            <person name="Wang S."/>
            <person name="Sekimoto S."/>
            <person name="Aerts A.L."/>
            <person name="Choi C."/>
            <person name="Clum A."/>
            <person name="LaButti K.M."/>
            <person name="Lindquist E.A."/>
            <person name="Yee Ngan C."/>
            <person name="Ohm R.A."/>
            <person name="Salamov A.A."/>
            <person name="Grigoriev I.V."/>
            <person name="Spatafora J.W."/>
            <person name="Berbee M.L."/>
        </authorList>
    </citation>
    <scope>NUCLEOTIDE SEQUENCE [LARGE SCALE GENOMIC DNA]</scope>
    <source>
        <strain evidence="2 3">JEL478</strain>
    </source>
</reference>
<dbReference type="AlphaFoldDB" id="A0A139AU27"/>
<dbReference type="PANTHER" id="PTHR48125:SF12">
    <property type="entry name" value="AT HOOK TRANSCRIPTION FACTOR FAMILY-RELATED"/>
    <property type="match status" value="1"/>
</dbReference>
<gene>
    <name evidence="2" type="ORF">M427DRAFT_404440</name>
</gene>
<accession>A0A139AU27</accession>
<evidence type="ECO:0000313" key="3">
    <source>
        <dbReference type="Proteomes" id="UP000070544"/>
    </source>
</evidence>
<feature type="region of interest" description="Disordered" evidence="1">
    <location>
        <begin position="1"/>
        <end position="188"/>
    </location>
</feature>
<evidence type="ECO:0000256" key="1">
    <source>
        <dbReference type="SAM" id="MobiDB-lite"/>
    </source>
</evidence>
<name>A0A139AU27_GONPJ</name>
<dbReference type="OrthoDB" id="10359262at2759"/>
<sequence>MACCGGGSSAPDPAPKGPEATRLVSTQPKPVAIEIDTFRPPPASSRGPASPPQSPSNDAHISRQPKGLPSFPDPAKSPLLAGSGSLSRPATQTPMSPPLTPKQDGHRMDDIELMLQGISAPVKVTGPPTLERRAPSPPSKTPEPKPKAPEPKREPQRAPPSPSPVEEDRKQVELPPIEIPNEPGKPLDGPGVLKLREILSRVWERTGALTEAAENLFANTDHAAVVAERLRSATNQLGRTVSSRQPSIVMAEEVKKFARVFHDTCDYVIDLSGKAPLIQFSLYRATDRILSTATALKYIAHRELRTVEAEAKEADVNSWNEFTDILLSDSSLLEQQLEALKADLTAITTQSLAIMTYTASPYPRAAVSPPVVDALMHLRWDRVVEKMFAVSSTRIPGEPAKWKELWVGVGKALTKANPYALLPSIEPPEPLPDNDIPVPYSSSSVSALQARADKLAARGELDRALVDRLAVWALSGMLKKEYDKWNGIIGEIVARRMSAGAEEGEAQVGDLEAWWLSHEMGIDLPLDIPPSSLQGDAHLARALDRFHAQDYAESLRAAEAAQNSQVSERNRPILAELLAFGYVTSGNPGVGASFFEKMGTPESILKAAISQAREGDFVKARELAVFACTNPTATTSGLVLHLRGVLSAALEQPSTFAGSGSELYENAKPVFPALVNAAERSWKEDGPEEGNKKFLALLTDRPDDAYILFRYARCMVATKVWRA</sequence>
<dbReference type="PANTHER" id="PTHR48125">
    <property type="entry name" value="LP07818P1"/>
    <property type="match status" value="1"/>
</dbReference>